<reference evidence="2" key="1">
    <citation type="submission" date="2019-06" db="EMBL/GenBank/DDBJ databases">
        <title>Genomics analysis of Aphanomyces spp. identifies a new class of oomycete effector associated with host adaptation.</title>
        <authorList>
            <person name="Gaulin E."/>
        </authorList>
    </citation>
    <scope>NUCLEOTIDE SEQUENCE</scope>
    <source>
        <strain evidence="2">CBS 578.67</strain>
    </source>
</reference>
<name>A0A6A4ZDS8_9STRA</name>
<evidence type="ECO:0000256" key="1">
    <source>
        <dbReference type="SAM" id="MobiDB-lite"/>
    </source>
</evidence>
<accession>A0A6A4ZDS8</accession>
<proteinExistence type="predicted"/>
<gene>
    <name evidence="2" type="ORF">As57867_004913</name>
</gene>
<feature type="non-terminal residue" evidence="2">
    <location>
        <position position="184"/>
    </location>
</feature>
<sequence length="184" mass="20651">MVISCYDLKTCVAIGGTTCMLGGKAFQVPQYSRYGPNYYVTFTKVNNPDMARAIVAELASLTKAVIAAFNLRPIKRWPRLTFALFSRRPRRRLNWFRREEILCGKSLLRIQRATHVVFQHKIAALNTKLPPSILARRGEKRSTSKNGSNPPVPAQSTPQRPSPDVNTDFTDTETRSVCAQSTPP</sequence>
<evidence type="ECO:0000313" key="2">
    <source>
        <dbReference type="EMBL" id="KAF0712066.1"/>
    </source>
</evidence>
<feature type="region of interest" description="Disordered" evidence="1">
    <location>
        <begin position="137"/>
        <end position="184"/>
    </location>
</feature>
<dbReference type="EMBL" id="VJMH01001426">
    <property type="protein sequence ID" value="KAF0712066.1"/>
    <property type="molecule type" value="Genomic_DNA"/>
</dbReference>
<feature type="compositionally biased region" description="Polar residues" evidence="1">
    <location>
        <begin position="144"/>
        <end position="184"/>
    </location>
</feature>
<comment type="caution">
    <text evidence="2">The sequence shown here is derived from an EMBL/GenBank/DDBJ whole genome shotgun (WGS) entry which is preliminary data.</text>
</comment>
<organism evidence="2">
    <name type="scientific">Aphanomyces stellatus</name>
    <dbReference type="NCBI Taxonomy" id="120398"/>
    <lineage>
        <taxon>Eukaryota</taxon>
        <taxon>Sar</taxon>
        <taxon>Stramenopiles</taxon>
        <taxon>Oomycota</taxon>
        <taxon>Saprolegniomycetes</taxon>
        <taxon>Saprolegniales</taxon>
        <taxon>Verrucalvaceae</taxon>
        <taxon>Aphanomyces</taxon>
    </lineage>
</organism>
<dbReference type="AlphaFoldDB" id="A0A6A4ZDS8"/>
<protein>
    <submittedName>
        <fullName evidence="2">Uncharacterized protein</fullName>
    </submittedName>
</protein>